<dbReference type="GO" id="GO:0000160">
    <property type="term" value="P:phosphorelay signal transduction system"/>
    <property type="evidence" value="ECO:0007669"/>
    <property type="project" value="InterPro"/>
</dbReference>
<dbReference type="Gene3D" id="3.40.50.300">
    <property type="entry name" value="P-loop containing nucleotide triphosphate hydrolases"/>
    <property type="match status" value="1"/>
</dbReference>
<dbReference type="AlphaFoldDB" id="A0A2U2BL29"/>
<dbReference type="SUPFAM" id="SSF48452">
    <property type="entry name" value="TPR-like"/>
    <property type="match status" value="1"/>
</dbReference>
<protein>
    <recommendedName>
        <fullName evidence="4">OmpR/PhoB-type domain-containing protein</fullName>
    </recommendedName>
</protein>
<dbReference type="InterPro" id="IPR016032">
    <property type="entry name" value="Sig_transdc_resp-reg_C-effctor"/>
</dbReference>
<name>A0A2U2BL29_ALCFA</name>
<dbReference type="InterPro" id="IPR001867">
    <property type="entry name" value="OmpR/PhoB-type_DNA-bd"/>
</dbReference>
<dbReference type="PROSITE" id="PS51755">
    <property type="entry name" value="OMPR_PHOB"/>
    <property type="match status" value="1"/>
</dbReference>
<dbReference type="STRING" id="511.UZ73_07195"/>
<sequence>MSNGTNSPPQTPSRPDTSRDDDMVAFGRYQLFPRLRLLLQDGVRLEVGERALDVLIHLVAASGQVVSKDSLLSRIWSKEVVEENSLQAQISSLRKILGTDRDLIATEFGRGYRFTGSTQPHRAITLALGVPHQAHSGLPRPRSPLIGRSEELRQLNQLLATQCLITLAGPAGVGKTRLAVELASEARVFFPDGVYFADLSQLGNPASVSAALSSALAGLAGNDTQAAPHPHRALLLVDNCEHVARACSEAIEQLLQADSKLSILLTSQTPLGLEGEQVFRINPLSVPSQPIKAAHARDYSAIELFVRRVTAADYRFKLTENNVEQIAALCRALDGVPLALEIAAARVPSLGLAAVTEDLALSSALLSARNRQSPGRHQTLGEALQWSYRLLDASEQTAFQNLAIFPGDFTLSAAEEIMSPRPESSPGLPDMIYGLVEKSLLSLQTGTQPIRYRYLSMLRTYALEQLGDRQASMAKRHAHFVEQRVSQAQKDWMSLPTTQWRRQYEPHIDDIRSALGWAFHDEQHRASGLRILAHSAPFWIQLSLHDEGRQRITEALQKSSSPSMDKHQEMMIQAALATSLTWSHGPTPANGQAWTRARKLALQLGDREMQLQAEYGLWLFHLRGGRYAQALEHGQSMADLALQFSDRAAFLTARRLIGTSYHFLGQHTEALIEIESMLDSYVRDERHGSHFRFGLDQRVAGWAFLARILLIMGNANKARRAAQLAIEEAMALDHACSLCCALAEGSCTVAALSGDVEEVARISQELNQIAGNHGLGFWGVYGSAFSLWAKAVSKPQEIPFSTLQAALERLRENGFDAAYSVFLSDFANVMIEQGHSAEAAALINAQLADHASLEQQWNAPELLRIKAQATLHLSQPPTSASAVLLQALDLARSQQAKIWESRLTP</sequence>
<dbReference type="Proteomes" id="UP000245216">
    <property type="component" value="Unassembled WGS sequence"/>
</dbReference>
<dbReference type="GO" id="GO:0003677">
    <property type="term" value="F:DNA binding"/>
    <property type="evidence" value="ECO:0007669"/>
    <property type="project" value="UniProtKB-UniRule"/>
</dbReference>
<dbReference type="InterPro" id="IPR027417">
    <property type="entry name" value="P-loop_NTPase"/>
</dbReference>
<dbReference type="GO" id="GO:0006355">
    <property type="term" value="P:regulation of DNA-templated transcription"/>
    <property type="evidence" value="ECO:0007669"/>
    <property type="project" value="InterPro"/>
</dbReference>
<dbReference type="CDD" id="cd00383">
    <property type="entry name" value="trans_reg_C"/>
    <property type="match status" value="1"/>
</dbReference>
<dbReference type="Gene3D" id="1.10.10.10">
    <property type="entry name" value="Winged helix-like DNA-binding domain superfamily/Winged helix DNA-binding domain"/>
    <property type="match status" value="1"/>
</dbReference>
<evidence type="ECO:0000313" key="6">
    <source>
        <dbReference type="Proteomes" id="UP000245216"/>
    </source>
</evidence>
<dbReference type="PANTHER" id="PTHR47691">
    <property type="entry name" value="REGULATOR-RELATED"/>
    <property type="match status" value="1"/>
</dbReference>
<comment type="caution">
    <text evidence="5">The sequence shown here is derived from an EMBL/GenBank/DDBJ whole genome shotgun (WGS) entry which is preliminary data.</text>
</comment>
<reference evidence="5 6" key="1">
    <citation type="submission" date="2018-05" db="EMBL/GenBank/DDBJ databases">
        <title>Genome Sequence of an Efficient Indole-Degrading Bacterium, Alcaligenes sp.YBY.</title>
        <authorList>
            <person name="Yang B."/>
        </authorList>
    </citation>
    <scope>NUCLEOTIDE SEQUENCE [LARGE SCALE GENOMIC DNA]</scope>
    <source>
        <strain evidence="5 6">YBY</strain>
    </source>
</reference>
<dbReference type="SMART" id="SM00862">
    <property type="entry name" value="Trans_reg_C"/>
    <property type="match status" value="1"/>
</dbReference>
<evidence type="ECO:0000256" key="3">
    <source>
        <dbReference type="SAM" id="MobiDB-lite"/>
    </source>
</evidence>
<gene>
    <name evidence="5" type="ORF">DF183_08300</name>
</gene>
<evidence type="ECO:0000256" key="2">
    <source>
        <dbReference type="PROSITE-ProRule" id="PRU01091"/>
    </source>
</evidence>
<dbReference type="InterPro" id="IPR011990">
    <property type="entry name" value="TPR-like_helical_dom_sf"/>
</dbReference>
<dbReference type="Pfam" id="PF00486">
    <property type="entry name" value="Trans_reg_C"/>
    <property type="match status" value="1"/>
</dbReference>
<accession>A0A2U2BL29</accession>
<feature type="region of interest" description="Disordered" evidence="3">
    <location>
        <begin position="1"/>
        <end position="20"/>
    </location>
</feature>
<dbReference type="Gene3D" id="1.25.40.10">
    <property type="entry name" value="Tetratricopeptide repeat domain"/>
    <property type="match status" value="1"/>
</dbReference>
<feature type="DNA-binding region" description="OmpR/PhoB-type" evidence="2">
    <location>
        <begin position="21"/>
        <end position="116"/>
    </location>
</feature>
<evidence type="ECO:0000256" key="1">
    <source>
        <dbReference type="ARBA" id="ARBA00023125"/>
    </source>
</evidence>
<evidence type="ECO:0000313" key="5">
    <source>
        <dbReference type="EMBL" id="PWE14696.1"/>
    </source>
</evidence>
<feature type="domain" description="OmpR/PhoB-type" evidence="4">
    <location>
        <begin position="21"/>
        <end position="116"/>
    </location>
</feature>
<proteinExistence type="predicted"/>
<evidence type="ECO:0000259" key="4">
    <source>
        <dbReference type="PROSITE" id="PS51755"/>
    </source>
</evidence>
<dbReference type="EMBL" id="QEXO01000002">
    <property type="protein sequence ID" value="PWE14696.1"/>
    <property type="molecule type" value="Genomic_DNA"/>
</dbReference>
<dbReference type="InterPro" id="IPR036388">
    <property type="entry name" value="WH-like_DNA-bd_sf"/>
</dbReference>
<dbReference type="SUPFAM" id="SSF46894">
    <property type="entry name" value="C-terminal effector domain of the bipartite response regulators"/>
    <property type="match status" value="1"/>
</dbReference>
<reference evidence="5 6" key="2">
    <citation type="submission" date="2018-05" db="EMBL/GenBank/DDBJ databases">
        <authorList>
            <person name="Lanie J.A."/>
            <person name="Ng W.-L."/>
            <person name="Kazmierczak K.M."/>
            <person name="Andrzejewski T.M."/>
            <person name="Davidsen T.M."/>
            <person name="Wayne K.J."/>
            <person name="Tettelin H."/>
            <person name="Glass J.I."/>
            <person name="Rusch D."/>
            <person name="Podicherti R."/>
            <person name="Tsui H.-C.T."/>
            <person name="Winkler M.E."/>
        </authorList>
    </citation>
    <scope>NUCLEOTIDE SEQUENCE [LARGE SCALE GENOMIC DNA]</scope>
    <source>
        <strain evidence="5 6">YBY</strain>
    </source>
</reference>
<keyword evidence="1 2" id="KW-0238">DNA-binding</keyword>
<dbReference type="PANTHER" id="PTHR47691:SF3">
    <property type="entry name" value="HTH-TYPE TRANSCRIPTIONAL REGULATOR RV0890C-RELATED"/>
    <property type="match status" value="1"/>
</dbReference>
<organism evidence="5 6">
    <name type="scientific">Alcaligenes faecalis</name>
    <dbReference type="NCBI Taxonomy" id="511"/>
    <lineage>
        <taxon>Bacteria</taxon>
        <taxon>Pseudomonadati</taxon>
        <taxon>Pseudomonadota</taxon>
        <taxon>Betaproteobacteria</taxon>
        <taxon>Burkholderiales</taxon>
        <taxon>Alcaligenaceae</taxon>
        <taxon>Alcaligenes</taxon>
    </lineage>
</organism>
<dbReference type="RefSeq" id="WP_109088840.1">
    <property type="nucleotide sequence ID" value="NZ_QEXO01000002.1"/>
</dbReference>
<dbReference type="SUPFAM" id="SSF52540">
    <property type="entry name" value="P-loop containing nucleoside triphosphate hydrolases"/>
    <property type="match status" value="1"/>
</dbReference>